<keyword evidence="1" id="KW-1133">Transmembrane helix</keyword>
<feature type="transmembrane region" description="Helical" evidence="1">
    <location>
        <begin position="86"/>
        <end position="105"/>
    </location>
</feature>
<keyword evidence="1" id="KW-0472">Membrane</keyword>
<protein>
    <submittedName>
        <fullName evidence="2">Uncharacterized protein</fullName>
    </submittedName>
</protein>
<dbReference type="RefSeq" id="WP_377713526.1">
    <property type="nucleotide sequence ID" value="NZ_JBHSMP010000024.1"/>
</dbReference>
<sequence length="116" mass="12591">MTQIHTYRAITRTIFVGGITVFGIIAAGAGVLALFSWLMFDAPNASRNVLTWNMAIALFCYPIIYVRGLPKAINAVKTAEKRALGLWLLGQVCGVGWLGISYGLLDVVCHGNFACR</sequence>
<evidence type="ECO:0000313" key="2">
    <source>
        <dbReference type="EMBL" id="MFC5430786.1"/>
    </source>
</evidence>
<comment type="caution">
    <text evidence="2">The sequence shown here is derived from an EMBL/GenBank/DDBJ whole genome shotgun (WGS) entry which is preliminary data.</text>
</comment>
<evidence type="ECO:0000313" key="3">
    <source>
        <dbReference type="Proteomes" id="UP001596103"/>
    </source>
</evidence>
<feature type="transmembrane region" description="Helical" evidence="1">
    <location>
        <begin position="12"/>
        <end position="37"/>
    </location>
</feature>
<proteinExistence type="predicted"/>
<gene>
    <name evidence="2" type="ORF">ACFPTO_18575</name>
</gene>
<name>A0ABW0JCA1_9BURK</name>
<dbReference type="Proteomes" id="UP001596103">
    <property type="component" value="Unassembled WGS sequence"/>
</dbReference>
<evidence type="ECO:0000256" key="1">
    <source>
        <dbReference type="SAM" id="Phobius"/>
    </source>
</evidence>
<feature type="transmembrane region" description="Helical" evidence="1">
    <location>
        <begin position="49"/>
        <end position="66"/>
    </location>
</feature>
<accession>A0ABW0JCA1</accession>
<reference evidence="3" key="1">
    <citation type="journal article" date="2019" name="Int. J. Syst. Evol. Microbiol.">
        <title>The Global Catalogue of Microorganisms (GCM) 10K type strain sequencing project: providing services to taxonomists for standard genome sequencing and annotation.</title>
        <authorList>
            <consortium name="The Broad Institute Genomics Platform"/>
            <consortium name="The Broad Institute Genome Sequencing Center for Infectious Disease"/>
            <person name="Wu L."/>
            <person name="Ma J."/>
        </authorList>
    </citation>
    <scope>NUCLEOTIDE SEQUENCE [LARGE SCALE GENOMIC DNA]</scope>
    <source>
        <strain evidence="3">CCUG 56042</strain>
    </source>
</reference>
<organism evidence="2 3">
    <name type="scientific">Paraburkholderia denitrificans</name>
    <dbReference type="NCBI Taxonomy" id="694025"/>
    <lineage>
        <taxon>Bacteria</taxon>
        <taxon>Pseudomonadati</taxon>
        <taxon>Pseudomonadota</taxon>
        <taxon>Betaproteobacteria</taxon>
        <taxon>Burkholderiales</taxon>
        <taxon>Burkholderiaceae</taxon>
        <taxon>Paraburkholderia</taxon>
    </lineage>
</organism>
<keyword evidence="1" id="KW-0812">Transmembrane</keyword>
<keyword evidence="3" id="KW-1185">Reference proteome</keyword>
<dbReference type="EMBL" id="JBHSMP010000024">
    <property type="protein sequence ID" value="MFC5430786.1"/>
    <property type="molecule type" value="Genomic_DNA"/>
</dbReference>